<organism evidence="3 4">
    <name type="scientific">Pholiota conissans</name>
    <dbReference type="NCBI Taxonomy" id="109636"/>
    <lineage>
        <taxon>Eukaryota</taxon>
        <taxon>Fungi</taxon>
        <taxon>Dikarya</taxon>
        <taxon>Basidiomycota</taxon>
        <taxon>Agaricomycotina</taxon>
        <taxon>Agaricomycetes</taxon>
        <taxon>Agaricomycetidae</taxon>
        <taxon>Agaricales</taxon>
        <taxon>Agaricineae</taxon>
        <taxon>Strophariaceae</taxon>
        <taxon>Pholiota</taxon>
    </lineage>
</organism>
<feature type="region of interest" description="Disordered" evidence="2">
    <location>
        <begin position="310"/>
        <end position="332"/>
    </location>
</feature>
<name>A0A9P5YHQ6_9AGAR</name>
<evidence type="ECO:0000256" key="1">
    <source>
        <dbReference type="SAM" id="Coils"/>
    </source>
</evidence>
<feature type="non-terminal residue" evidence="3">
    <location>
        <position position="1"/>
    </location>
</feature>
<sequence>SSKQKADLQEKRNTLYNRIQQWRGIQLAYTPMVGSLLLQPSPSIDTGEQAVVAEEIPLYLPSSITASLLDSTKDIASKELRLRKAQADEALEDIRRGRRMITGLAQFKKLNICGAGNKANTRMRTLYDRLQRRIQRAANRYRAARNVLHQLDPDGTWTVQFHQLDAIDIRGPGRQPDDPVRVSKRRFEQSWIWMVNRSIRDENTEEEFDDIMRAEWAKMLARRDRWEEEYQLVIEEMRRTVAYLRWKSVWWRNQVGRRVGIDSAQYQGLRAYAMRQADLLERLAESCITKWVPALSEAGVVSDWIEKRHPLHTDPRNDSDDEGEGDGNDIITESQDIFDSYSFDD</sequence>
<accession>A0A9P5YHQ6</accession>
<reference evidence="3" key="1">
    <citation type="submission" date="2020-11" db="EMBL/GenBank/DDBJ databases">
        <authorList>
            <consortium name="DOE Joint Genome Institute"/>
            <person name="Ahrendt S."/>
            <person name="Riley R."/>
            <person name="Andreopoulos W."/>
            <person name="Labutti K."/>
            <person name="Pangilinan J."/>
            <person name="Ruiz-Duenas F.J."/>
            <person name="Barrasa J.M."/>
            <person name="Sanchez-Garcia M."/>
            <person name="Camarero S."/>
            <person name="Miyauchi S."/>
            <person name="Serrano A."/>
            <person name="Linde D."/>
            <person name="Babiker R."/>
            <person name="Drula E."/>
            <person name="Ayuso-Fernandez I."/>
            <person name="Pacheco R."/>
            <person name="Padilla G."/>
            <person name="Ferreira P."/>
            <person name="Barriuso J."/>
            <person name="Kellner H."/>
            <person name="Castanera R."/>
            <person name="Alfaro M."/>
            <person name="Ramirez L."/>
            <person name="Pisabarro A.G."/>
            <person name="Kuo A."/>
            <person name="Tritt A."/>
            <person name="Lipzen A."/>
            <person name="He G."/>
            <person name="Yan M."/>
            <person name="Ng V."/>
            <person name="Cullen D."/>
            <person name="Martin F."/>
            <person name="Rosso M.-N."/>
            <person name="Henrissat B."/>
            <person name="Hibbett D."/>
            <person name="Martinez A.T."/>
            <person name="Grigoriev I.V."/>
        </authorList>
    </citation>
    <scope>NUCLEOTIDE SEQUENCE</scope>
    <source>
        <strain evidence="3">CIRM-BRFM 674</strain>
    </source>
</reference>
<keyword evidence="4" id="KW-1185">Reference proteome</keyword>
<proteinExistence type="predicted"/>
<evidence type="ECO:0000256" key="2">
    <source>
        <dbReference type="SAM" id="MobiDB-lite"/>
    </source>
</evidence>
<protein>
    <submittedName>
        <fullName evidence="3">Uncharacterized protein</fullName>
    </submittedName>
</protein>
<feature type="coiled-coil region" evidence="1">
    <location>
        <begin position="120"/>
        <end position="147"/>
    </location>
</feature>
<keyword evidence="1" id="KW-0175">Coiled coil</keyword>
<dbReference type="AlphaFoldDB" id="A0A9P5YHQ6"/>
<dbReference type="EMBL" id="MU156279">
    <property type="protein sequence ID" value="KAF9470117.1"/>
    <property type="molecule type" value="Genomic_DNA"/>
</dbReference>
<dbReference type="OrthoDB" id="2804062at2759"/>
<dbReference type="Proteomes" id="UP000807469">
    <property type="component" value="Unassembled WGS sequence"/>
</dbReference>
<evidence type="ECO:0000313" key="3">
    <source>
        <dbReference type="EMBL" id="KAF9470117.1"/>
    </source>
</evidence>
<evidence type="ECO:0000313" key="4">
    <source>
        <dbReference type="Proteomes" id="UP000807469"/>
    </source>
</evidence>
<gene>
    <name evidence="3" type="ORF">BDN70DRAFT_821734</name>
</gene>
<comment type="caution">
    <text evidence="3">The sequence shown here is derived from an EMBL/GenBank/DDBJ whole genome shotgun (WGS) entry which is preliminary data.</text>
</comment>